<organism evidence="8 9">
    <name type="scientific">Panicum hallii var. hallii</name>
    <dbReference type="NCBI Taxonomy" id="1504633"/>
    <lineage>
        <taxon>Eukaryota</taxon>
        <taxon>Viridiplantae</taxon>
        <taxon>Streptophyta</taxon>
        <taxon>Embryophyta</taxon>
        <taxon>Tracheophyta</taxon>
        <taxon>Spermatophyta</taxon>
        <taxon>Magnoliopsida</taxon>
        <taxon>Liliopsida</taxon>
        <taxon>Poales</taxon>
        <taxon>Poaceae</taxon>
        <taxon>PACMAD clade</taxon>
        <taxon>Panicoideae</taxon>
        <taxon>Panicodae</taxon>
        <taxon>Paniceae</taxon>
        <taxon>Panicinae</taxon>
        <taxon>Panicum</taxon>
        <taxon>Panicum sect. Panicum</taxon>
    </lineage>
</organism>
<evidence type="ECO:0000256" key="2">
    <source>
        <dbReference type="ARBA" id="ARBA00022723"/>
    </source>
</evidence>
<dbReference type="STRING" id="1504633.A0A2T7CSA3"/>
<keyword evidence="3 5" id="KW-0863">Zinc-finger</keyword>
<dbReference type="EMBL" id="CM009755">
    <property type="protein sequence ID" value="PUZ46227.1"/>
    <property type="molecule type" value="Genomic_DNA"/>
</dbReference>
<dbReference type="InterPro" id="IPR031052">
    <property type="entry name" value="FHY3/FAR1"/>
</dbReference>
<keyword evidence="4 6" id="KW-0862">Zinc</keyword>
<proteinExistence type="inferred from homology"/>
<feature type="domain" description="SWIM-type" evidence="7">
    <location>
        <begin position="626"/>
        <end position="662"/>
    </location>
</feature>
<keyword evidence="6" id="KW-0539">Nucleus</keyword>
<dbReference type="GO" id="GO:0005634">
    <property type="term" value="C:nucleus"/>
    <property type="evidence" value="ECO:0007669"/>
    <property type="project" value="UniProtKB-SubCell"/>
</dbReference>
<accession>A0A2T7CSA3</accession>
<dbReference type="InterPro" id="IPR007527">
    <property type="entry name" value="Znf_SWIM"/>
</dbReference>
<keyword evidence="9" id="KW-1185">Reference proteome</keyword>
<gene>
    <name evidence="8" type="ORF">GQ55_7G035300</name>
</gene>
<dbReference type="InterPro" id="IPR018289">
    <property type="entry name" value="MULE_transposase_dom"/>
</dbReference>
<evidence type="ECO:0000313" key="9">
    <source>
        <dbReference type="Proteomes" id="UP000244336"/>
    </source>
</evidence>
<evidence type="ECO:0000313" key="8">
    <source>
        <dbReference type="EMBL" id="PUZ46227.1"/>
    </source>
</evidence>
<evidence type="ECO:0000256" key="3">
    <source>
        <dbReference type="ARBA" id="ARBA00022771"/>
    </source>
</evidence>
<dbReference type="OrthoDB" id="599181at2759"/>
<dbReference type="Pfam" id="PF10551">
    <property type="entry name" value="MULE"/>
    <property type="match status" value="1"/>
</dbReference>
<dbReference type="GO" id="GO:0006355">
    <property type="term" value="P:regulation of DNA-templated transcription"/>
    <property type="evidence" value="ECO:0007669"/>
    <property type="project" value="UniProtKB-UniRule"/>
</dbReference>
<dbReference type="Pfam" id="PF03101">
    <property type="entry name" value="FAR1"/>
    <property type="match status" value="1"/>
</dbReference>
<dbReference type="InterPro" id="IPR004330">
    <property type="entry name" value="FAR1_DNA_bnd_dom"/>
</dbReference>
<dbReference type="Gramene" id="PUZ46227">
    <property type="protein sequence ID" value="PUZ46227"/>
    <property type="gene ID" value="GQ55_7G035300"/>
</dbReference>
<protein>
    <recommendedName>
        <fullName evidence="6">Protein FAR1-RELATED SEQUENCE</fullName>
    </recommendedName>
</protein>
<evidence type="ECO:0000256" key="1">
    <source>
        <dbReference type="ARBA" id="ARBA00005889"/>
    </source>
</evidence>
<dbReference type="PROSITE" id="PS50966">
    <property type="entry name" value="ZF_SWIM"/>
    <property type="match status" value="1"/>
</dbReference>
<evidence type="ECO:0000256" key="5">
    <source>
        <dbReference type="PROSITE-ProRule" id="PRU00325"/>
    </source>
</evidence>
<dbReference type="SMART" id="SM00575">
    <property type="entry name" value="ZnF_PMZ"/>
    <property type="match status" value="1"/>
</dbReference>
<evidence type="ECO:0000259" key="7">
    <source>
        <dbReference type="PROSITE" id="PS50966"/>
    </source>
</evidence>
<keyword evidence="2 6" id="KW-0479">Metal-binding</keyword>
<name>A0A2T7CSA3_9POAL</name>
<dbReference type="PANTHER" id="PTHR31669:SF214">
    <property type="entry name" value="PROTEIN FAR1-RELATED SEQUENCE"/>
    <property type="match status" value="1"/>
</dbReference>
<dbReference type="Proteomes" id="UP000244336">
    <property type="component" value="Chromosome 7"/>
</dbReference>
<dbReference type="InterPro" id="IPR006564">
    <property type="entry name" value="Znf_PMZ"/>
</dbReference>
<dbReference type="PANTHER" id="PTHR31669">
    <property type="entry name" value="PROTEIN FAR1-RELATED SEQUENCE 10-RELATED"/>
    <property type="match status" value="1"/>
</dbReference>
<comment type="function">
    <text evidence="6">Putative transcription activator involved in regulating light control of development.</text>
</comment>
<sequence length="742" mass="86165">MRCALLESERDGWLVRLWGGGGPGWLPHWSVAIEMESYMAVIAEKAPPLQLSGAGTSMLSEIQPADGDESFIQELEQENGNHFLNNEPDDDLNECQEDTAEAEVDCDEDYFFPSPDEVEQARPPEVGMVFATLEDAHRFVNVYGQVTGFVVFKGRNYKHKKITLQCNKSKKAKENEIRQRKRKRNAIERTGCPMSLTVKLVAGKWEITAVQNEHNHPLSNSPLLTRFFLSHKYMSEEERNFSRILQETKIKPAKIMQIFRKLRGKFKNIPVSKMAVSNLEQFDRLMKTENTDIESALEHVRRLQKEQPGFYYTIKTDGDNTVRSIFWTDAQARLDYALYGDFISFDTSYSTIEYDMLFALLIGMNGHSKTTVFGWALLEDGRAETFSWLFRTFLDVMDGKKPNTILTHQDSDITKSIAEVFHTAFHRFDMWHVMRKATDELGSFMAHRVGMETEVTHLVTNSVATEEFEYGWQAMLEKYDAASNAHLDLMYQTRLMWVPVYFKHVFSPFTRSTGCSMSKNSIFKDYVQQNDTIETFISQYDIFQEEAVSIEDGDRFESTLKRPTYSTRHPIERHAAEIYTMGMFLRFQKELLDASAFNAFEKEKDVMYTVKKALDYEDAEFLRDSFSVEVDLKTNTFNCICSKFERDGIVCCHVLRLFTQFSINKIPEHYIKPRWTKKLREQELQKYCSEKIVSAVSQSTLRYAMIMNRMADSCATVSKDPDRSKIFLEEHERILQKLTDRE</sequence>
<evidence type="ECO:0000256" key="6">
    <source>
        <dbReference type="RuleBase" id="RU367018"/>
    </source>
</evidence>
<comment type="similarity">
    <text evidence="1 6">Belongs to the FHY3/FAR1 family.</text>
</comment>
<reference evidence="8 9" key="1">
    <citation type="submission" date="2018-04" db="EMBL/GenBank/DDBJ databases">
        <title>WGS assembly of Panicum hallii var. hallii HAL2.</title>
        <authorList>
            <person name="Lovell J."/>
            <person name="Jenkins J."/>
            <person name="Lowry D."/>
            <person name="Mamidi S."/>
            <person name="Sreedasyam A."/>
            <person name="Weng X."/>
            <person name="Barry K."/>
            <person name="Bonette J."/>
            <person name="Campitelli B."/>
            <person name="Daum C."/>
            <person name="Gordon S."/>
            <person name="Gould B."/>
            <person name="Lipzen A."/>
            <person name="MacQueen A."/>
            <person name="Palacio-Mejia J."/>
            <person name="Plott C."/>
            <person name="Shakirov E."/>
            <person name="Shu S."/>
            <person name="Yoshinaga Y."/>
            <person name="Zane M."/>
            <person name="Rokhsar D."/>
            <person name="Grimwood J."/>
            <person name="Schmutz J."/>
            <person name="Juenger T."/>
        </authorList>
    </citation>
    <scope>NUCLEOTIDE SEQUENCE [LARGE SCALE GENOMIC DNA]</scope>
    <source>
        <strain evidence="9">cv. HAL2</strain>
    </source>
</reference>
<evidence type="ECO:0000256" key="4">
    <source>
        <dbReference type="ARBA" id="ARBA00022833"/>
    </source>
</evidence>
<comment type="subcellular location">
    <subcellularLocation>
        <location evidence="6">Nucleus</location>
    </subcellularLocation>
</comment>
<dbReference type="AlphaFoldDB" id="A0A2T7CSA3"/>
<dbReference type="GO" id="GO:0008270">
    <property type="term" value="F:zinc ion binding"/>
    <property type="evidence" value="ECO:0007669"/>
    <property type="project" value="UniProtKB-UniRule"/>
</dbReference>